<keyword evidence="1" id="KW-0472">Membrane</keyword>
<accession>D8R3K1</accession>
<dbReference type="AlphaFoldDB" id="D8R3K1"/>
<evidence type="ECO:0000256" key="1">
    <source>
        <dbReference type="SAM" id="Phobius"/>
    </source>
</evidence>
<dbReference type="STRING" id="88036.D8R3K1"/>
<dbReference type="Proteomes" id="UP000001514">
    <property type="component" value="Unassembled WGS sequence"/>
</dbReference>
<dbReference type="Gramene" id="EFJ32957">
    <property type="protein sequence ID" value="EFJ32957"/>
    <property type="gene ID" value="SELMODRAFT_406990"/>
</dbReference>
<organism evidence="3">
    <name type="scientific">Selaginella moellendorffii</name>
    <name type="common">Spikemoss</name>
    <dbReference type="NCBI Taxonomy" id="88036"/>
    <lineage>
        <taxon>Eukaryota</taxon>
        <taxon>Viridiplantae</taxon>
        <taxon>Streptophyta</taxon>
        <taxon>Embryophyta</taxon>
        <taxon>Tracheophyta</taxon>
        <taxon>Lycopodiopsida</taxon>
        <taxon>Selaginellales</taxon>
        <taxon>Selaginellaceae</taxon>
        <taxon>Selaginella</taxon>
    </lineage>
</organism>
<evidence type="ECO:0000313" key="2">
    <source>
        <dbReference type="EMBL" id="EFJ32957.1"/>
    </source>
</evidence>
<proteinExistence type="predicted"/>
<gene>
    <name evidence="2" type="ORF">SELMODRAFT_406990</name>
</gene>
<keyword evidence="1" id="KW-1133">Transmembrane helix</keyword>
<protein>
    <submittedName>
        <fullName evidence="2">Uncharacterized protein</fullName>
    </submittedName>
</protein>
<name>D8R3K1_SELML</name>
<dbReference type="EMBL" id="GL377571">
    <property type="protein sequence ID" value="EFJ32957.1"/>
    <property type="molecule type" value="Genomic_DNA"/>
</dbReference>
<evidence type="ECO:0000313" key="3">
    <source>
        <dbReference type="Proteomes" id="UP000001514"/>
    </source>
</evidence>
<keyword evidence="1" id="KW-0812">Transmembrane</keyword>
<dbReference type="InParanoid" id="D8R3K1"/>
<sequence length="173" mass="19651">MSISPYKAVFFTLLGPYHCLAQYKFISLLIICLEAADFIFLILKTDKQNYKHQRLSSWDKHSLDLRISQPLELFDFLGLILFLEGNDIEAISFTFRGPPPSPGADHAAAVYAGHYLCIFGDGSHSSCFSDSHFELENGHASTAIGDLCNNFGGWHLCMFQLFMYHDQYHGFRK</sequence>
<dbReference type="HOGENOM" id="CLU_1550161_0_0_1"/>
<reference evidence="2 3" key="1">
    <citation type="journal article" date="2011" name="Science">
        <title>The Selaginella genome identifies genetic changes associated with the evolution of vascular plants.</title>
        <authorList>
            <person name="Banks J.A."/>
            <person name="Nishiyama T."/>
            <person name="Hasebe M."/>
            <person name="Bowman J.L."/>
            <person name="Gribskov M."/>
            <person name="dePamphilis C."/>
            <person name="Albert V.A."/>
            <person name="Aono N."/>
            <person name="Aoyama T."/>
            <person name="Ambrose B.A."/>
            <person name="Ashton N.W."/>
            <person name="Axtell M.J."/>
            <person name="Barker E."/>
            <person name="Barker M.S."/>
            <person name="Bennetzen J.L."/>
            <person name="Bonawitz N.D."/>
            <person name="Chapple C."/>
            <person name="Cheng C."/>
            <person name="Correa L.G."/>
            <person name="Dacre M."/>
            <person name="DeBarry J."/>
            <person name="Dreyer I."/>
            <person name="Elias M."/>
            <person name="Engstrom E.M."/>
            <person name="Estelle M."/>
            <person name="Feng L."/>
            <person name="Finet C."/>
            <person name="Floyd S.K."/>
            <person name="Frommer W.B."/>
            <person name="Fujita T."/>
            <person name="Gramzow L."/>
            <person name="Gutensohn M."/>
            <person name="Harholt J."/>
            <person name="Hattori M."/>
            <person name="Heyl A."/>
            <person name="Hirai T."/>
            <person name="Hiwatashi Y."/>
            <person name="Ishikawa M."/>
            <person name="Iwata M."/>
            <person name="Karol K.G."/>
            <person name="Koehler B."/>
            <person name="Kolukisaoglu U."/>
            <person name="Kubo M."/>
            <person name="Kurata T."/>
            <person name="Lalonde S."/>
            <person name="Li K."/>
            <person name="Li Y."/>
            <person name="Litt A."/>
            <person name="Lyons E."/>
            <person name="Manning G."/>
            <person name="Maruyama T."/>
            <person name="Michael T.P."/>
            <person name="Mikami K."/>
            <person name="Miyazaki S."/>
            <person name="Morinaga S."/>
            <person name="Murata T."/>
            <person name="Mueller-Roeber B."/>
            <person name="Nelson D.R."/>
            <person name="Obara M."/>
            <person name="Oguri Y."/>
            <person name="Olmstead R.G."/>
            <person name="Onodera N."/>
            <person name="Petersen B.L."/>
            <person name="Pils B."/>
            <person name="Prigge M."/>
            <person name="Rensing S.A."/>
            <person name="Riano-Pachon D.M."/>
            <person name="Roberts A.W."/>
            <person name="Sato Y."/>
            <person name="Scheller H.V."/>
            <person name="Schulz B."/>
            <person name="Schulz C."/>
            <person name="Shakirov E.V."/>
            <person name="Shibagaki N."/>
            <person name="Shinohara N."/>
            <person name="Shippen D.E."/>
            <person name="Soerensen I."/>
            <person name="Sotooka R."/>
            <person name="Sugimoto N."/>
            <person name="Sugita M."/>
            <person name="Sumikawa N."/>
            <person name="Tanurdzic M."/>
            <person name="Theissen G."/>
            <person name="Ulvskov P."/>
            <person name="Wakazuki S."/>
            <person name="Weng J.K."/>
            <person name="Willats W.W."/>
            <person name="Wipf D."/>
            <person name="Wolf P.G."/>
            <person name="Yang L."/>
            <person name="Zimmer A.D."/>
            <person name="Zhu Q."/>
            <person name="Mitros T."/>
            <person name="Hellsten U."/>
            <person name="Loque D."/>
            <person name="Otillar R."/>
            <person name="Salamov A."/>
            <person name="Schmutz J."/>
            <person name="Shapiro H."/>
            <person name="Lindquist E."/>
            <person name="Lucas S."/>
            <person name="Rokhsar D."/>
            <person name="Grigoriev I.V."/>
        </authorList>
    </citation>
    <scope>NUCLEOTIDE SEQUENCE [LARGE SCALE GENOMIC DNA]</scope>
</reference>
<keyword evidence="3" id="KW-1185">Reference proteome</keyword>
<dbReference type="KEGG" id="smo:SELMODRAFT_406990"/>
<feature type="transmembrane region" description="Helical" evidence="1">
    <location>
        <begin position="20"/>
        <end position="43"/>
    </location>
</feature>